<evidence type="ECO:0000256" key="1">
    <source>
        <dbReference type="SAM" id="MobiDB-lite"/>
    </source>
</evidence>
<protein>
    <submittedName>
        <fullName evidence="2">Uncharacterized protein</fullName>
    </submittedName>
</protein>
<proteinExistence type="predicted"/>
<feature type="compositionally biased region" description="Acidic residues" evidence="1">
    <location>
        <begin position="34"/>
        <end position="53"/>
    </location>
</feature>
<dbReference type="AlphaFoldDB" id="A0A7S3ZN22"/>
<sequence length="169" mass="19283">MDSPLSPAARVAARVVFAGLPPAWLSTFDSSSSLDDDDDDDEALDGYDEDPFDADPRRARRQYQFYARRRSARLSTYKEWVGAVRRASRERAAREAAREAAPLQRWRLPPPRRLRYRSGQNAFTAFSCLAVAMGLAGAPYDPFEERYPDRKHREASWQKLAARYVSPVL</sequence>
<reference evidence="2" key="1">
    <citation type="submission" date="2021-01" db="EMBL/GenBank/DDBJ databases">
        <authorList>
            <person name="Corre E."/>
            <person name="Pelletier E."/>
            <person name="Niang G."/>
            <person name="Scheremetjew M."/>
            <person name="Finn R."/>
            <person name="Kale V."/>
            <person name="Holt S."/>
            <person name="Cochrane G."/>
            <person name="Meng A."/>
            <person name="Brown T."/>
            <person name="Cohen L."/>
        </authorList>
    </citation>
    <scope>NUCLEOTIDE SEQUENCE</scope>
    <source>
        <strain evidence="2">CCMP1756</strain>
    </source>
</reference>
<organism evidence="2">
    <name type="scientific">Pelagomonas calceolata</name>
    <dbReference type="NCBI Taxonomy" id="35677"/>
    <lineage>
        <taxon>Eukaryota</taxon>
        <taxon>Sar</taxon>
        <taxon>Stramenopiles</taxon>
        <taxon>Ochrophyta</taxon>
        <taxon>Pelagophyceae</taxon>
        <taxon>Pelagomonadales</taxon>
        <taxon>Pelagomonadaceae</taxon>
        <taxon>Pelagomonas</taxon>
    </lineage>
</organism>
<gene>
    <name evidence="2" type="ORF">PCAL00307_LOCUS3894</name>
</gene>
<accession>A0A7S3ZN22</accession>
<name>A0A7S3ZN22_9STRA</name>
<evidence type="ECO:0000313" key="2">
    <source>
        <dbReference type="EMBL" id="CAE0688460.1"/>
    </source>
</evidence>
<feature type="region of interest" description="Disordered" evidence="1">
    <location>
        <begin position="24"/>
        <end position="54"/>
    </location>
</feature>
<dbReference type="EMBL" id="HBIW01004790">
    <property type="protein sequence ID" value="CAE0688460.1"/>
    <property type="molecule type" value="Transcribed_RNA"/>
</dbReference>